<reference evidence="2" key="1">
    <citation type="journal article" date="2013" name="Genome Announc.">
        <title>Draft genome sequence of the ascomycete Phaeoacremonium aleophilum strain UCR-PA7, a causal agent of the esca disease complex in grapevines.</title>
        <authorList>
            <person name="Blanco-Ulate B."/>
            <person name="Rolshausen P."/>
            <person name="Cantu D."/>
        </authorList>
    </citation>
    <scope>NUCLEOTIDE SEQUENCE [LARGE SCALE GENOMIC DNA]</scope>
    <source>
        <strain evidence="2">UCR-PA7</strain>
    </source>
</reference>
<dbReference type="EMBL" id="KB932964">
    <property type="protein sequence ID" value="EOO01750.1"/>
    <property type="molecule type" value="Genomic_DNA"/>
</dbReference>
<evidence type="ECO:0000313" key="2">
    <source>
        <dbReference type="Proteomes" id="UP000014074"/>
    </source>
</evidence>
<name>R8BR27_PHAM7</name>
<accession>R8BR27</accession>
<proteinExistence type="predicted"/>
<organism evidence="1 2">
    <name type="scientific">Phaeoacremonium minimum (strain UCR-PA7)</name>
    <name type="common">Esca disease fungus</name>
    <name type="synonym">Togninia minima</name>
    <dbReference type="NCBI Taxonomy" id="1286976"/>
    <lineage>
        <taxon>Eukaryota</taxon>
        <taxon>Fungi</taxon>
        <taxon>Dikarya</taxon>
        <taxon>Ascomycota</taxon>
        <taxon>Pezizomycotina</taxon>
        <taxon>Sordariomycetes</taxon>
        <taxon>Sordariomycetidae</taxon>
        <taxon>Togniniales</taxon>
        <taxon>Togniniaceae</taxon>
        <taxon>Phaeoacremonium</taxon>
    </lineage>
</organism>
<dbReference type="RefSeq" id="XP_007913510.1">
    <property type="nucleotide sequence ID" value="XM_007915319.1"/>
</dbReference>
<dbReference type="eggNOG" id="ENOG502RJE2">
    <property type="taxonomic scope" value="Eukaryota"/>
</dbReference>
<dbReference type="KEGG" id="tmn:UCRPA7_2746"/>
<dbReference type="AlphaFoldDB" id="R8BR27"/>
<dbReference type="Proteomes" id="UP000014074">
    <property type="component" value="Unassembled WGS sequence"/>
</dbReference>
<gene>
    <name evidence="1" type="ORF">UCRPA7_2746</name>
</gene>
<sequence>MTATKSQPWKAAWPPAEQQNACEGIEYGVEKGDTVVVDGTAANVKPKAQPWKAAWPPAEQKTCPGVEYGVAKGEIAVVDGTAANVKPAKKEQK</sequence>
<dbReference type="GeneID" id="19323026"/>
<evidence type="ECO:0000313" key="1">
    <source>
        <dbReference type="EMBL" id="EOO01750.1"/>
    </source>
</evidence>
<dbReference type="HOGENOM" id="CLU_2109308_0_0_1"/>
<keyword evidence="2" id="KW-1185">Reference proteome</keyword>
<dbReference type="OrthoDB" id="3599502at2759"/>
<protein>
    <submittedName>
        <fullName evidence="1">Uncharacterized protein</fullName>
    </submittedName>
</protein>